<evidence type="ECO:0000313" key="1">
    <source>
        <dbReference type="EMBL" id="TDE14324.1"/>
    </source>
</evidence>
<dbReference type="EMBL" id="SMKZ01000003">
    <property type="protein sequence ID" value="TDE14324.1"/>
    <property type="molecule type" value="Genomic_DNA"/>
</dbReference>
<accession>A0A4R5DQ26</accession>
<sequence length="123" mass="13351">MSTSYNVTAKRWDHGWELHIPDEGVTQARTLASAEQAVRDYVATVHDLDEVDAEIVIIPEIGSLLDEVEESKRETIAAAVAQQAAARRARKVALGLREKGLSVSDTATILGVSRGRVSQLINS</sequence>
<dbReference type="OrthoDB" id="3731619at2"/>
<proteinExistence type="predicted"/>
<dbReference type="AlphaFoldDB" id="A0A4R5DQ26"/>
<gene>
    <name evidence="1" type="ORF">E1269_03990</name>
</gene>
<dbReference type="RefSeq" id="WP_131891525.1">
    <property type="nucleotide sequence ID" value="NZ_SMKZ01000003.1"/>
</dbReference>
<organism evidence="1 2">
    <name type="scientific">Jiangella asiatica</name>
    <dbReference type="NCBI Taxonomy" id="2530372"/>
    <lineage>
        <taxon>Bacteria</taxon>
        <taxon>Bacillati</taxon>
        <taxon>Actinomycetota</taxon>
        <taxon>Actinomycetes</taxon>
        <taxon>Jiangellales</taxon>
        <taxon>Jiangellaceae</taxon>
        <taxon>Jiangella</taxon>
    </lineage>
</organism>
<evidence type="ECO:0000313" key="2">
    <source>
        <dbReference type="Proteomes" id="UP000294739"/>
    </source>
</evidence>
<protein>
    <submittedName>
        <fullName evidence="1">Antitoxin HicB</fullName>
    </submittedName>
</protein>
<name>A0A4R5DQ26_9ACTN</name>
<reference evidence="1 2" key="1">
    <citation type="submission" date="2019-03" db="EMBL/GenBank/DDBJ databases">
        <title>Draft genome sequences of novel Actinobacteria.</title>
        <authorList>
            <person name="Sahin N."/>
            <person name="Ay H."/>
            <person name="Saygin H."/>
        </authorList>
    </citation>
    <scope>NUCLEOTIDE SEQUENCE [LARGE SCALE GENOMIC DNA]</scope>
    <source>
        <strain evidence="1 2">5K138</strain>
    </source>
</reference>
<dbReference type="Proteomes" id="UP000294739">
    <property type="component" value="Unassembled WGS sequence"/>
</dbReference>
<dbReference type="InParanoid" id="A0A4R5DQ26"/>
<comment type="caution">
    <text evidence="1">The sequence shown here is derived from an EMBL/GenBank/DDBJ whole genome shotgun (WGS) entry which is preliminary data.</text>
</comment>
<keyword evidence="2" id="KW-1185">Reference proteome</keyword>